<dbReference type="InParanoid" id="A0A061GBB2"/>
<dbReference type="Gramene" id="EOY26447">
    <property type="protein sequence ID" value="EOY26447"/>
    <property type="gene ID" value="TCM_028091"/>
</dbReference>
<gene>
    <name evidence="1" type="ORF">TCM_028091</name>
</gene>
<evidence type="ECO:0008006" key="3">
    <source>
        <dbReference type="Google" id="ProtNLM"/>
    </source>
</evidence>
<dbReference type="HOGENOM" id="CLU_1322950_0_0_1"/>
<dbReference type="Gene3D" id="3.60.10.10">
    <property type="entry name" value="Endonuclease/exonuclease/phosphatase"/>
    <property type="match status" value="1"/>
</dbReference>
<dbReference type="PANTHER" id="PTHR33710">
    <property type="entry name" value="BNAC02G09200D PROTEIN"/>
    <property type="match status" value="1"/>
</dbReference>
<reference evidence="1 2" key="1">
    <citation type="journal article" date="2013" name="Genome Biol.">
        <title>The genome sequence of the most widely cultivated cacao type and its use to identify candidate genes regulating pod color.</title>
        <authorList>
            <person name="Motamayor J.C."/>
            <person name="Mockaitis K."/>
            <person name="Schmutz J."/>
            <person name="Haiminen N."/>
            <person name="Iii D.L."/>
            <person name="Cornejo O."/>
            <person name="Findley S.D."/>
            <person name="Zheng P."/>
            <person name="Utro F."/>
            <person name="Royaert S."/>
            <person name="Saski C."/>
            <person name="Jenkins J."/>
            <person name="Podicheti R."/>
            <person name="Zhao M."/>
            <person name="Scheffler B.E."/>
            <person name="Stack J.C."/>
            <person name="Feltus F.A."/>
            <person name="Mustiga G.M."/>
            <person name="Amores F."/>
            <person name="Phillips W."/>
            <person name="Marelli J.P."/>
            <person name="May G.D."/>
            <person name="Shapiro H."/>
            <person name="Ma J."/>
            <person name="Bustamante C.D."/>
            <person name="Schnell R.J."/>
            <person name="Main D."/>
            <person name="Gilbert D."/>
            <person name="Parida L."/>
            <person name="Kuhn D.N."/>
        </authorList>
    </citation>
    <scope>NUCLEOTIDE SEQUENCE [LARGE SCALE GENOMIC DNA]</scope>
    <source>
        <strain evidence="2">cv. Matina 1-6</strain>
    </source>
</reference>
<dbReference type="InterPro" id="IPR036691">
    <property type="entry name" value="Endo/exonu/phosph_ase_sf"/>
</dbReference>
<dbReference type="OMA" id="TELMIFW"/>
<evidence type="ECO:0000313" key="1">
    <source>
        <dbReference type="EMBL" id="EOY26447.1"/>
    </source>
</evidence>
<dbReference type="eggNOG" id="KOG1075">
    <property type="taxonomic scope" value="Eukaryota"/>
</dbReference>
<proteinExistence type="predicted"/>
<dbReference type="AlphaFoldDB" id="A0A061GBB2"/>
<evidence type="ECO:0000313" key="2">
    <source>
        <dbReference type="Proteomes" id="UP000026915"/>
    </source>
</evidence>
<dbReference type="Proteomes" id="UP000026915">
    <property type="component" value="Chromosome 6"/>
</dbReference>
<accession>A0A061GBB2</accession>
<dbReference type="SUPFAM" id="SSF56219">
    <property type="entry name" value="DNase I-like"/>
    <property type="match status" value="1"/>
</dbReference>
<keyword evidence="2" id="KW-1185">Reference proteome</keyword>
<organism evidence="1 2">
    <name type="scientific">Theobroma cacao</name>
    <name type="common">Cacao</name>
    <name type="synonym">Cocoa</name>
    <dbReference type="NCBI Taxonomy" id="3641"/>
    <lineage>
        <taxon>Eukaryota</taxon>
        <taxon>Viridiplantae</taxon>
        <taxon>Streptophyta</taxon>
        <taxon>Embryophyta</taxon>
        <taxon>Tracheophyta</taxon>
        <taxon>Spermatophyta</taxon>
        <taxon>Magnoliopsida</taxon>
        <taxon>eudicotyledons</taxon>
        <taxon>Gunneridae</taxon>
        <taxon>Pentapetalae</taxon>
        <taxon>rosids</taxon>
        <taxon>malvids</taxon>
        <taxon>Malvales</taxon>
        <taxon>Malvaceae</taxon>
        <taxon>Byttnerioideae</taxon>
        <taxon>Theobroma</taxon>
    </lineage>
</organism>
<protein>
    <recommendedName>
        <fullName evidence="3">Reverse transcriptase</fullName>
    </recommendedName>
</protein>
<dbReference type="EMBL" id="CM001884">
    <property type="protein sequence ID" value="EOY26447.1"/>
    <property type="molecule type" value="Genomic_DNA"/>
</dbReference>
<sequence length="208" mass="24322">MIWLFGTHDVSCTIRLERQDLWAFLRNIVPGIHESWLAGGAFNIIINKVERFLGAKSHIGSMEDLALTLFDCGLLDAGFEGNRFTWTNSGMFQRLDRVVCNMQWGMHFTSIRVQHFYRDGSDHCPLLIFSIESSVKRSSSFRFLHAWLKHHDFMSFVDRNWNEPIHGTELMIFWLKQERLKKALKVWNKAIFGDIFSNVKAVEQHAME</sequence>
<dbReference type="PANTHER" id="PTHR33710:SF62">
    <property type="entry name" value="DUF4283 DOMAIN PROTEIN"/>
    <property type="match status" value="1"/>
</dbReference>
<name>A0A061GBB2_THECC</name>